<feature type="transmembrane region" description="Helical" evidence="1">
    <location>
        <begin position="162"/>
        <end position="186"/>
    </location>
</feature>
<dbReference type="InterPro" id="IPR025098">
    <property type="entry name" value="DUF4013"/>
</dbReference>
<dbReference type="Proteomes" id="UP000783037">
    <property type="component" value="Unassembled WGS sequence"/>
</dbReference>
<feature type="transmembrane region" description="Helical" evidence="1">
    <location>
        <begin position="50"/>
        <end position="73"/>
    </location>
</feature>
<organism evidence="2 3">
    <name type="scientific">Methanobrevibacter thaueri</name>
    <dbReference type="NCBI Taxonomy" id="190975"/>
    <lineage>
        <taxon>Archaea</taxon>
        <taxon>Methanobacteriati</taxon>
        <taxon>Methanobacteriota</taxon>
        <taxon>Methanomada group</taxon>
        <taxon>Methanobacteria</taxon>
        <taxon>Methanobacteriales</taxon>
        <taxon>Methanobacteriaceae</taxon>
        <taxon>Methanobrevibacter</taxon>
    </lineage>
</organism>
<keyword evidence="1" id="KW-1133">Transmembrane helix</keyword>
<keyword evidence="1" id="KW-0812">Transmembrane</keyword>
<feature type="transmembrane region" description="Helical" evidence="1">
    <location>
        <begin position="21"/>
        <end position="44"/>
    </location>
</feature>
<dbReference type="EMBL" id="SUTK01000002">
    <property type="protein sequence ID" value="MBE6500925.1"/>
    <property type="molecule type" value="Genomic_DNA"/>
</dbReference>
<proteinExistence type="predicted"/>
<protein>
    <submittedName>
        <fullName evidence="2">DUF4013 domain-containing protein</fullName>
    </submittedName>
</protein>
<accession>A0A8T3VC74</accession>
<name>A0A8T3VC74_9EURY</name>
<gene>
    <name evidence="2" type="ORF">E7Z79_00620</name>
</gene>
<sequence>MEIMEIIREAMIFPSVDLAKLAIYIVLSIITGFLTTIGVVFLGVGMASNAAWIVVGIILLILGLIVAFIIMGYQIGIIKTGIDHAETAPEFVWKANMITGVKYFVVNIVYLIIPAIVFLIVGWATNFFGMAYTIVSRMMLTSMSSPANATIVVSDVVPQSMILSFATSLMITGAISFIFFIIFWIIQTMAESRLAKTDDLKEALNIPEAFRDIGRIGYGKVLAVVILIFVIIAVINAVISGLDGYIHGIRIVSIIVTPYLVFFAARATGLLYSDIA</sequence>
<reference evidence="2" key="1">
    <citation type="submission" date="2019-04" db="EMBL/GenBank/DDBJ databases">
        <title>Evolution of Biomass-Degrading Anaerobic Consortia Revealed by Metagenomics.</title>
        <authorList>
            <person name="Peng X."/>
        </authorList>
    </citation>
    <scope>NUCLEOTIDE SEQUENCE</scope>
    <source>
        <strain evidence="2">SIG18</strain>
    </source>
</reference>
<dbReference type="Pfam" id="PF13197">
    <property type="entry name" value="DUF4013"/>
    <property type="match status" value="1"/>
</dbReference>
<dbReference type="RefSeq" id="WP_303738046.1">
    <property type="nucleotide sequence ID" value="NZ_SUTK01000002.1"/>
</dbReference>
<evidence type="ECO:0000313" key="2">
    <source>
        <dbReference type="EMBL" id="MBE6500925.1"/>
    </source>
</evidence>
<feature type="transmembrane region" description="Helical" evidence="1">
    <location>
        <begin position="104"/>
        <end position="135"/>
    </location>
</feature>
<feature type="transmembrane region" description="Helical" evidence="1">
    <location>
        <begin position="221"/>
        <end position="239"/>
    </location>
</feature>
<feature type="transmembrane region" description="Helical" evidence="1">
    <location>
        <begin position="245"/>
        <end position="265"/>
    </location>
</feature>
<dbReference type="AlphaFoldDB" id="A0A8T3VC74"/>
<comment type="caution">
    <text evidence="2">The sequence shown here is derived from an EMBL/GenBank/DDBJ whole genome shotgun (WGS) entry which is preliminary data.</text>
</comment>
<evidence type="ECO:0000313" key="3">
    <source>
        <dbReference type="Proteomes" id="UP000783037"/>
    </source>
</evidence>
<keyword evidence="1" id="KW-0472">Membrane</keyword>
<evidence type="ECO:0000256" key="1">
    <source>
        <dbReference type="SAM" id="Phobius"/>
    </source>
</evidence>